<gene>
    <name evidence="3" type="ORF">chiPu_0007472</name>
</gene>
<evidence type="ECO:0000313" key="3">
    <source>
        <dbReference type="EMBL" id="GCC29036.1"/>
    </source>
</evidence>
<dbReference type="PROSITE" id="PS50086">
    <property type="entry name" value="TBC_RABGAP"/>
    <property type="match status" value="1"/>
</dbReference>
<dbReference type="FunFam" id="1.10.472.80:FF:000038">
    <property type="entry name" value="TBC1 domain family member 5"/>
    <property type="match status" value="1"/>
</dbReference>
<accession>A0A401SF52</accession>
<dbReference type="InterPro" id="IPR035969">
    <property type="entry name" value="Rab-GAP_TBC_sf"/>
</dbReference>
<dbReference type="STRING" id="137246.A0A401SF52"/>
<feature type="compositionally biased region" description="Polar residues" evidence="1">
    <location>
        <begin position="425"/>
        <end position="446"/>
    </location>
</feature>
<feature type="region of interest" description="Disordered" evidence="1">
    <location>
        <begin position="412"/>
        <end position="487"/>
    </location>
</feature>
<feature type="domain" description="Rab-GAP TBC" evidence="2">
    <location>
        <begin position="1"/>
        <end position="35"/>
    </location>
</feature>
<dbReference type="Proteomes" id="UP000287033">
    <property type="component" value="Unassembled WGS sequence"/>
</dbReference>
<proteinExistence type="predicted"/>
<dbReference type="OrthoDB" id="27140at2759"/>
<evidence type="ECO:0000259" key="2">
    <source>
        <dbReference type="PROSITE" id="PS50086"/>
    </source>
</evidence>
<evidence type="ECO:0000313" key="4">
    <source>
        <dbReference type="Proteomes" id="UP000287033"/>
    </source>
</evidence>
<evidence type="ECO:0000256" key="1">
    <source>
        <dbReference type="SAM" id="MobiDB-lite"/>
    </source>
</evidence>
<keyword evidence="4" id="KW-1185">Reference proteome</keyword>
<dbReference type="Gene3D" id="1.10.472.80">
    <property type="entry name" value="Ypt/Rab-GAP domain of gyp1p, domain 3"/>
    <property type="match status" value="1"/>
</dbReference>
<dbReference type="SUPFAM" id="SSF47923">
    <property type="entry name" value="Ypt/Rab-GAP domain of gyp1p"/>
    <property type="match status" value="1"/>
</dbReference>
<name>A0A401SF52_CHIPU</name>
<dbReference type="InterPro" id="IPR000195">
    <property type="entry name" value="Rab-GAP-TBC_dom"/>
</dbReference>
<feature type="compositionally biased region" description="Polar residues" evidence="1">
    <location>
        <begin position="208"/>
        <end position="230"/>
    </location>
</feature>
<organism evidence="3 4">
    <name type="scientific">Chiloscyllium punctatum</name>
    <name type="common">Brownbanded bambooshark</name>
    <name type="synonym">Hemiscyllium punctatum</name>
    <dbReference type="NCBI Taxonomy" id="137246"/>
    <lineage>
        <taxon>Eukaryota</taxon>
        <taxon>Metazoa</taxon>
        <taxon>Chordata</taxon>
        <taxon>Craniata</taxon>
        <taxon>Vertebrata</taxon>
        <taxon>Chondrichthyes</taxon>
        <taxon>Elasmobranchii</taxon>
        <taxon>Galeomorphii</taxon>
        <taxon>Galeoidea</taxon>
        <taxon>Orectolobiformes</taxon>
        <taxon>Hemiscylliidae</taxon>
        <taxon>Chiloscyllium</taxon>
    </lineage>
</organism>
<reference evidence="3 4" key="1">
    <citation type="journal article" date="2018" name="Nat. Ecol. Evol.">
        <title>Shark genomes provide insights into elasmobranch evolution and the origin of vertebrates.</title>
        <authorList>
            <person name="Hara Y"/>
            <person name="Yamaguchi K"/>
            <person name="Onimaru K"/>
            <person name="Kadota M"/>
            <person name="Koyanagi M"/>
            <person name="Keeley SD"/>
            <person name="Tatsumi K"/>
            <person name="Tanaka K"/>
            <person name="Motone F"/>
            <person name="Kageyama Y"/>
            <person name="Nozu R"/>
            <person name="Adachi N"/>
            <person name="Nishimura O"/>
            <person name="Nakagawa R"/>
            <person name="Tanegashima C"/>
            <person name="Kiyatake I"/>
            <person name="Matsumoto R"/>
            <person name="Murakumo K"/>
            <person name="Nishida K"/>
            <person name="Terakita A"/>
            <person name="Kuratani S"/>
            <person name="Sato K"/>
            <person name="Hyodo S Kuraku.S."/>
        </authorList>
    </citation>
    <scope>NUCLEOTIDE SEQUENCE [LARGE SCALE GENOMIC DNA]</scope>
</reference>
<dbReference type="AlphaFoldDB" id="A0A401SF52"/>
<protein>
    <recommendedName>
        <fullName evidence="2">Rab-GAP TBC domain-containing protein</fullName>
    </recommendedName>
</protein>
<sequence>MLCPKSLSRWVRLLFGREFPLQDLLVIWDTLFADSVTLDLVDYIFVAMLLYIRDILIASNYQTCLRLLLHYPSVDDVHSLIQKALFLRDPKNNPRPMNYQFQQNLDYYRTRGAEIVNKTRSTGAKVAPLNINKVSSSLMNLGRKLINPAILVGGTSGFPVGTNCSSNPPTHPSSHKALVEHTQQHQQQRMMKSESMPVQLSKGHGATHVSSSPSTESLPTAKDNTASPPFSTAKKDSFFNTISRSRSHSKSMGGRKDVDDELEAQVSFLQGQLNDLEAMCKFCAKMMNVHICKIQEVILKENLQKEDEVLVSLAGLKQIKDILKGSLRFNQSQLEAEENEEITIADNHYCSNNRGEGAEGESKKLLNTDREMQVTVKTEEATSLTSLNSEGRNSDDYILVSKDDDDLVHEHPSEKLESTGMAKKLQTSQKPNTTEAIRKQSQQSPVFSDPLTGGVLESPSSNSGSSPDDDSSNSKDSDFTIVSPLDI</sequence>
<dbReference type="EMBL" id="BEZZ01000230">
    <property type="protein sequence ID" value="GCC29036.1"/>
    <property type="molecule type" value="Genomic_DNA"/>
</dbReference>
<feature type="region of interest" description="Disordered" evidence="1">
    <location>
        <begin position="183"/>
        <end position="256"/>
    </location>
</feature>
<dbReference type="OMA" id="VHICKIQ"/>
<comment type="caution">
    <text evidence="3">The sequence shown here is derived from an EMBL/GenBank/DDBJ whole genome shotgun (WGS) entry which is preliminary data.</text>
</comment>